<sequence>MQLTFASYNIHKAVGMDRRRDPDRILSVLRELDADVIALQECDRRFGARESVIDRAALDETPWVALPVAKRPLSLGWHGNAILIRRSFEPVGAHAVDLPRLEPRGAVRGDFRVDGQRMRAVGVHLDLSGLRRRDQIRAILKHLDGCDDGVLPTVMMGDFNQWGVSTGAMRELADWHSLVPGRSFPSNNPVAQLDRIIACKTWKVIDKGVHHSALASQASDHLPVWARLELPES</sequence>
<protein>
    <submittedName>
        <fullName evidence="2">Endonuclease</fullName>
    </submittedName>
</protein>
<keyword evidence="2" id="KW-0540">Nuclease</keyword>
<dbReference type="EMBL" id="WTZA01000001">
    <property type="protein sequence ID" value="MXO75593.1"/>
    <property type="molecule type" value="Genomic_DNA"/>
</dbReference>
<comment type="caution">
    <text evidence="2">The sequence shown here is derived from an EMBL/GenBank/DDBJ whole genome shotgun (WGS) entry which is preliminary data.</text>
</comment>
<keyword evidence="2" id="KW-0378">Hydrolase</keyword>
<name>A0A6I4TEU9_9SPHN</name>
<dbReference type="GO" id="GO:0006506">
    <property type="term" value="P:GPI anchor biosynthetic process"/>
    <property type="evidence" value="ECO:0007669"/>
    <property type="project" value="TreeGrafter"/>
</dbReference>
<keyword evidence="2" id="KW-0255">Endonuclease</keyword>
<dbReference type="Pfam" id="PF03372">
    <property type="entry name" value="Exo_endo_phos"/>
    <property type="match status" value="1"/>
</dbReference>
<dbReference type="RefSeq" id="WP_160611219.1">
    <property type="nucleotide sequence ID" value="NZ_WTZA01000001.1"/>
</dbReference>
<dbReference type="GO" id="GO:0004519">
    <property type="term" value="F:endonuclease activity"/>
    <property type="evidence" value="ECO:0007669"/>
    <property type="project" value="UniProtKB-KW"/>
</dbReference>
<dbReference type="AlphaFoldDB" id="A0A6I4TEU9"/>
<evidence type="ECO:0000259" key="1">
    <source>
        <dbReference type="Pfam" id="PF03372"/>
    </source>
</evidence>
<dbReference type="SUPFAM" id="SSF56219">
    <property type="entry name" value="DNase I-like"/>
    <property type="match status" value="1"/>
</dbReference>
<dbReference type="Proteomes" id="UP000439522">
    <property type="component" value="Unassembled WGS sequence"/>
</dbReference>
<evidence type="ECO:0000313" key="2">
    <source>
        <dbReference type="EMBL" id="MXO75593.1"/>
    </source>
</evidence>
<gene>
    <name evidence="2" type="ORF">GRI40_10230</name>
</gene>
<keyword evidence="3" id="KW-1185">Reference proteome</keyword>
<dbReference type="InterPro" id="IPR005135">
    <property type="entry name" value="Endo/exonuclease/phosphatase"/>
</dbReference>
<proteinExistence type="predicted"/>
<organism evidence="2 3">
    <name type="scientific">Tsuneonella aeria</name>
    <dbReference type="NCBI Taxonomy" id="1837929"/>
    <lineage>
        <taxon>Bacteria</taxon>
        <taxon>Pseudomonadati</taxon>
        <taxon>Pseudomonadota</taxon>
        <taxon>Alphaproteobacteria</taxon>
        <taxon>Sphingomonadales</taxon>
        <taxon>Erythrobacteraceae</taxon>
        <taxon>Tsuneonella</taxon>
    </lineage>
</organism>
<dbReference type="GO" id="GO:0016020">
    <property type="term" value="C:membrane"/>
    <property type="evidence" value="ECO:0007669"/>
    <property type="project" value="GOC"/>
</dbReference>
<evidence type="ECO:0000313" key="3">
    <source>
        <dbReference type="Proteomes" id="UP000439522"/>
    </source>
</evidence>
<dbReference type="InterPro" id="IPR051916">
    <property type="entry name" value="GPI-anchor_lipid_remodeler"/>
</dbReference>
<feature type="domain" description="Endonuclease/exonuclease/phosphatase" evidence="1">
    <location>
        <begin position="6"/>
        <end position="221"/>
    </location>
</feature>
<dbReference type="InterPro" id="IPR036691">
    <property type="entry name" value="Endo/exonu/phosph_ase_sf"/>
</dbReference>
<dbReference type="PANTHER" id="PTHR14859:SF1">
    <property type="entry name" value="PGAP2-INTERACTING PROTEIN"/>
    <property type="match status" value="1"/>
</dbReference>
<dbReference type="PANTHER" id="PTHR14859">
    <property type="entry name" value="CALCOFLUOR WHITE HYPERSENSITIVE PROTEIN PRECURSOR"/>
    <property type="match status" value="1"/>
</dbReference>
<dbReference type="OrthoDB" id="9813425at2"/>
<accession>A0A6I4TEU9</accession>
<dbReference type="Gene3D" id="3.60.10.10">
    <property type="entry name" value="Endonuclease/exonuclease/phosphatase"/>
    <property type="match status" value="1"/>
</dbReference>
<reference evidence="2 3" key="1">
    <citation type="submission" date="2019-12" db="EMBL/GenBank/DDBJ databases">
        <title>Genomic-based taxomic classification of the family Erythrobacteraceae.</title>
        <authorList>
            <person name="Xu L."/>
        </authorList>
    </citation>
    <scope>NUCLEOTIDE SEQUENCE [LARGE SCALE GENOMIC DNA]</scope>
    <source>
        <strain evidence="2 3">100921-2</strain>
    </source>
</reference>